<reference evidence="2" key="1">
    <citation type="submission" date="2016-07" db="EMBL/GenBank/DDBJ databases">
        <title>Sequence Frankia sp. strain CcI1.17.</title>
        <authorList>
            <person name="Ghodhbane-Gtari F."/>
            <person name="Swanson E."/>
            <person name="Gueddou A."/>
            <person name="Morris K."/>
            <person name="Hezbri K."/>
            <person name="Ktari A."/>
            <person name="Nouioui I."/>
            <person name="Abebe-Akele F."/>
            <person name="Simpson S."/>
            <person name="Thomas K."/>
            <person name="Gtari M."/>
            <person name="Tisa L.S."/>
            <person name="Hurst S."/>
        </authorList>
    </citation>
    <scope>NUCLEOTIDE SEQUENCE [LARGE SCALE GENOMIC DNA]</scope>
    <source>
        <strain evidence="2">Cc1.17</strain>
    </source>
</reference>
<dbReference type="PANTHER" id="PTHR35399">
    <property type="entry name" value="SLR8030 PROTEIN"/>
    <property type="match status" value="1"/>
</dbReference>
<dbReference type="Proteomes" id="UP000179627">
    <property type="component" value="Unassembled WGS sequence"/>
</dbReference>
<comment type="caution">
    <text evidence="1">The sequence shown here is derived from an EMBL/GenBank/DDBJ whole genome shotgun (WGS) entry which is preliminary data.</text>
</comment>
<dbReference type="EMBL" id="MBLM01000025">
    <property type="protein sequence ID" value="OHV44149.1"/>
    <property type="molecule type" value="Genomic_DNA"/>
</dbReference>
<dbReference type="AlphaFoldDB" id="A0A1S1REH8"/>
<accession>A0A1S1REH8</accession>
<evidence type="ECO:0000313" key="1">
    <source>
        <dbReference type="EMBL" id="OHV44149.1"/>
    </source>
</evidence>
<dbReference type="Pfam" id="PF05787">
    <property type="entry name" value="PhoX"/>
    <property type="match status" value="2"/>
</dbReference>
<name>A0A1S1REH8_9ACTN</name>
<dbReference type="InterPro" id="IPR011659">
    <property type="entry name" value="WD40"/>
</dbReference>
<gene>
    <name evidence="1" type="ORF">CC117_10875</name>
</gene>
<dbReference type="RefSeq" id="WP_071082617.1">
    <property type="nucleotide sequence ID" value="NZ_MBLM01000025.1"/>
</dbReference>
<organism evidence="1 2">
    <name type="scientific">Parafrankia colletiae</name>
    <dbReference type="NCBI Taxonomy" id="573497"/>
    <lineage>
        <taxon>Bacteria</taxon>
        <taxon>Bacillati</taxon>
        <taxon>Actinomycetota</taxon>
        <taxon>Actinomycetes</taxon>
        <taxon>Frankiales</taxon>
        <taxon>Frankiaceae</taxon>
        <taxon>Parafrankia</taxon>
    </lineage>
</organism>
<dbReference type="InterPro" id="IPR008557">
    <property type="entry name" value="PhoX"/>
</dbReference>
<protein>
    <submittedName>
        <fullName evidence="1">Translocation protein TolB</fullName>
    </submittedName>
</protein>
<dbReference type="Pfam" id="PF07676">
    <property type="entry name" value="PD40"/>
    <property type="match status" value="1"/>
</dbReference>
<keyword evidence="2" id="KW-1185">Reference proteome</keyword>
<dbReference type="OrthoDB" id="5169219at2"/>
<sequence>MDRRALLRLAAAGVGTAVLCGTSWQSAVATTAQPGQGPYGPLRAPDSNGVALPAGFSSRVVARSREIVPGTGLSWHDAPDGGACFPAGNGWIYVSNSETMLNGGASALRFDAAGTIISASRILRRTNANCAGGATPWGTWLSCEEYAFGQVHETWPDGSRPAVARPAMGRFTHEAAACDPDRQVVYLTEDRRDGCFYRFRPTRWGDLSDGTLEVLRAPADAVSGPVTWAPVPDPDGFPRATRRQVDGARAFNGGEGCYYAAGRCLFTTKGDNRIWAYDAVGERIALLHDPEAVPRGGMAMAGVDNITGSAQGDLFVAEDRPGPALNLITPGGTFSRFLQLPGHQESEITGPAFSPDGRRLYVSSQRGTQGRSRAGVTFEITGPFRG</sequence>
<proteinExistence type="predicted"/>
<evidence type="ECO:0000313" key="2">
    <source>
        <dbReference type="Proteomes" id="UP000179627"/>
    </source>
</evidence>
<dbReference type="PANTHER" id="PTHR35399:SF4">
    <property type="entry name" value="MEMBRANE PROTEIN"/>
    <property type="match status" value="1"/>
</dbReference>
<dbReference type="SUPFAM" id="SSF63825">
    <property type="entry name" value="YWTD domain"/>
    <property type="match status" value="1"/>
</dbReference>